<sequence>MKSSFGILSSSCLWIMALMRFAHVGAGSVHHDRSSSKNTQIVTGFFGSPSKTARIVVHNAAGQVSWDWSIDKAGNVPAALRQCAYDTCKAGGCAVPEVKWADNGRSVLSVYGYAAIIINHHPGLETDKRISFGVCTNRDDMDNSHTVELLPDGKVAVGTTTSAATGNIKIFNRFGPQNPLAAPIQQLHGIPGVHAVLWDARRGVLWAAGNDISPLSKASRSILNAYAYKNGLLSAKPQTWVIASATHLTTEWSSNTPWWDGAHAMVPIPGQDKLLITTDLDVHLYDMHTQKFEHGAPVAQKYLAGFQPLGKRVGPDGVSLPRSDIKSLSILDNGDTLYVQAVWGQTYGEKVNILADKKMQGSLWNQVLYRSRWFADTAW</sequence>
<keyword evidence="1" id="KW-0732">Signal</keyword>
<evidence type="ECO:0000256" key="1">
    <source>
        <dbReference type="SAM" id="SignalP"/>
    </source>
</evidence>
<comment type="caution">
    <text evidence="2">The sequence shown here is derived from an EMBL/GenBank/DDBJ whole genome shotgun (WGS) entry which is preliminary data.</text>
</comment>
<evidence type="ECO:0008006" key="4">
    <source>
        <dbReference type="Google" id="ProtNLM"/>
    </source>
</evidence>
<dbReference type="InterPro" id="IPR011044">
    <property type="entry name" value="Quino_amine_DH_bsu"/>
</dbReference>
<dbReference type="SUPFAM" id="SSF50969">
    <property type="entry name" value="YVTN repeat-like/Quinoprotein amine dehydrogenase"/>
    <property type="match status" value="1"/>
</dbReference>
<gene>
    <name evidence="2" type="ORF">NOR_06728</name>
</gene>
<dbReference type="OrthoDB" id="4449395at2759"/>
<evidence type="ECO:0000313" key="2">
    <source>
        <dbReference type="EMBL" id="OAA38338.1"/>
    </source>
</evidence>
<evidence type="ECO:0000313" key="3">
    <source>
        <dbReference type="Proteomes" id="UP000243498"/>
    </source>
</evidence>
<dbReference type="Proteomes" id="UP000243498">
    <property type="component" value="Unassembled WGS sequence"/>
</dbReference>
<feature type="signal peptide" evidence="1">
    <location>
        <begin position="1"/>
        <end position="26"/>
    </location>
</feature>
<dbReference type="EMBL" id="AZHC01000026">
    <property type="protein sequence ID" value="OAA38338.1"/>
    <property type="molecule type" value="Genomic_DNA"/>
</dbReference>
<reference evidence="2 3" key="1">
    <citation type="journal article" date="2016" name="Genome Biol. Evol.">
        <title>Divergent and convergent evolution of fungal pathogenicity.</title>
        <authorList>
            <person name="Shang Y."/>
            <person name="Xiao G."/>
            <person name="Zheng P."/>
            <person name="Cen K."/>
            <person name="Zhan S."/>
            <person name="Wang C."/>
        </authorList>
    </citation>
    <scope>NUCLEOTIDE SEQUENCE [LARGE SCALE GENOMIC DNA]</scope>
    <source>
        <strain evidence="2 3">RCEF 4871</strain>
    </source>
</reference>
<accession>A0A162J1Y9</accession>
<dbReference type="STRING" id="1081105.A0A162J1Y9"/>
<dbReference type="AlphaFoldDB" id="A0A162J1Y9"/>
<protein>
    <recommendedName>
        <fullName evidence="4">WD40/YVTN repeat-like-containing domain protein</fullName>
    </recommendedName>
</protein>
<feature type="chain" id="PRO_5007835670" description="WD40/YVTN repeat-like-containing domain protein" evidence="1">
    <location>
        <begin position="27"/>
        <end position="379"/>
    </location>
</feature>
<keyword evidence="3" id="KW-1185">Reference proteome</keyword>
<proteinExistence type="predicted"/>
<dbReference type="OMA" id="FTEHYEN"/>
<organism evidence="2 3">
    <name type="scientific">Metarhizium rileyi (strain RCEF 4871)</name>
    <name type="common">Nomuraea rileyi</name>
    <dbReference type="NCBI Taxonomy" id="1649241"/>
    <lineage>
        <taxon>Eukaryota</taxon>
        <taxon>Fungi</taxon>
        <taxon>Dikarya</taxon>
        <taxon>Ascomycota</taxon>
        <taxon>Pezizomycotina</taxon>
        <taxon>Sordariomycetes</taxon>
        <taxon>Hypocreomycetidae</taxon>
        <taxon>Hypocreales</taxon>
        <taxon>Clavicipitaceae</taxon>
        <taxon>Metarhizium</taxon>
    </lineage>
</organism>
<name>A0A162J1Y9_METRR</name>